<dbReference type="GO" id="GO:0005737">
    <property type="term" value="C:cytoplasm"/>
    <property type="evidence" value="ECO:0007669"/>
    <property type="project" value="TreeGrafter"/>
</dbReference>
<dbReference type="EMBL" id="BQKY01000009">
    <property type="protein sequence ID" value="GJN91617.1"/>
    <property type="molecule type" value="Genomic_DNA"/>
</dbReference>
<dbReference type="PANTHER" id="PTHR48051:SF1">
    <property type="entry name" value="RAS SUPPRESSOR PROTEIN 1"/>
    <property type="match status" value="1"/>
</dbReference>
<organism evidence="4 5">
    <name type="scientific">Rhodotorula paludigena</name>
    <dbReference type="NCBI Taxonomy" id="86838"/>
    <lineage>
        <taxon>Eukaryota</taxon>
        <taxon>Fungi</taxon>
        <taxon>Dikarya</taxon>
        <taxon>Basidiomycota</taxon>
        <taxon>Pucciniomycotina</taxon>
        <taxon>Microbotryomycetes</taxon>
        <taxon>Sporidiobolales</taxon>
        <taxon>Sporidiobolaceae</taxon>
        <taxon>Rhodotorula</taxon>
    </lineage>
</organism>
<feature type="region of interest" description="Disordered" evidence="3">
    <location>
        <begin position="436"/>
        <end position="480"/>
    </location>
</feature>
<protein>
    <submittedName>
        <fullName evidence="4">Uncharacterized protein</fullName>
    </submittedName>
</protein>
<dbReference type="PANTHER" id="PTHR48051">
    <property type="match status" value="1"/>
</dbReference>
<evidence type="ECO:0000256" key="1">
    <source>
        <dbReference type="ARBA" id="ARBA00022614"/>
    </source>
</evidence>
<feature type="region of interest" description="Disordered" evidence="3">
    <location>
        <begin position="328"/>
        <end position="361"/>
    </location>
</feature>
<reference evidence="4 5" key="1">
    <citation type="submission" date="2021-12" db="EMBL/GenBank/DDBJ databases">
        <title>High titer production of polyol ester of fatty acids by Rhodotorula paludigena BS15 towards product separation-free biomass refinery.</title>
        <authorList>
            <person name="Mano J."/>
            <person name="Ono H."/>
            <person name="Tanaka T."/>
            <person name="Naito K."/>
            <person name="Sushida H."/>
            <person name="Ike M."/>
            <person name="Tokuyasu K."/>
            <person name="Kitaoka M."/>
        </authorList>
    </citation>
    <scope>NUCLEOTIDE SEQUENCE [LARGE SCALE GENOMIC DNA]</scope>
    <source>
        <strain evidence="4 5">BS15</strain>
    </source>
</reference>
<keyword evidence="5" id="KW-1185">Reference proteome</keyword>
<sequence length="559" mass="59629">MAANPFSAAAKGWTAPEWSLESRTRRTVTEPAAPLFTSKRPLRSTTNLPFRPPDEEKGRSFRSSSQTQATTALFGAPPALEHLALGDADALIQPRSGNVVSFASAGDDEDDDFFDSWRADGGAQAGADASQSEDELPSPFPRSSPPAALPSSLVWTQAIDRAVFNADGNIQLSGQNLNEVPNAVWELSTLRALKPTGTSRMLSRTQSVPATRVPDAQVSNRLFGRTSSGSFAPFAASTLPTTTVPVFMMLSGNHLTTGSISNALWSLPNLQVLSLRNNDLDEVPEGIGRLVNLHELSLAGNHLQYLPAEILDLENLANLTLHPNPFLPPPLLASPDNTPASPSRDAPSRPQRRRRRLLGPLTRHYTVPSLSEIAQRVLLDETASSATSESSSATARNIQLYSPGVEYLRDALPAHLFAPFHSTFFTPSSPASTAPASSFSSPFLSFPRTRQPSSSSAHSRADGSAGPTQPFDPLSHVCRSPAHTDALTGAGAKGFVRPAVERIEWVSEASLKRGAGGAAGAAAGAKGEVRNIPIRWRGCGAACLDWLEEEEEDDGERQA</sequence>
<proteinExistence type="predicted"/>
<dbReference type="InterPro" id="IPR050216">
    <property type="entry name" value="LRR_domain-containing"/>
</dbReference>
<feature type="compositionally biased region" description="Low complexity" evidence="3">
    <location>
        <begin position="119"/>
        <end position="130"/>
    </location>
</feature>
<dbReference type="InterPro" id="IPR032675">
    <property type="entry name" value="LRR_dom_sf"/>
</dbReference>
<evidence type="ECO:0000256" key="2">
    <source>
        <dbReference type="ARBA" id="ARBA00022737"/>
    </source>
</evidence>
<dbReference type="SUPFAM" id="SSF52058">
    <property type="entry name" value="L domain-like"/>
    <property type="match status" value="1"/>
</dbReference>
<comment type="caution">
    <text evidence="4">The sequence shown here is derived from an EMBL/GenBank/DDBJ whole genome shotgun (WGS) entry which is preliminary data.</text>
</comment>
<evidence type="ECO:0000256" key="3">
    <source>
        <dbReference type="SAM" id="MobiDB-lite"/>
    </source>
</evidence>
<feature type="compositionally biased region" description="Pro residues" evidence="3">
    <location>
        <begin position="138"/>
        <end position="148"/>
    </location>
</feature>
<feature type="region of interest" description="Disordered" evidence="3">
    <location>
        <begin position="111"/>
        <end position="148"/>
    </location>
</feature>
<keyword evidence="1" id="KW-0433">Leucine-rich repeat</keyword>
<name>A0AAV5GQG9_9BASI</name>
<evidence type="ECO:0000313" key="4">
    <source>
        <dbReference type="EMBL" id="GJN91617.1"/>
    </source>
</evidence>
<gene>
    <name evidence="4" type="ORF">Rhopal_004640-T1</name>
</gene>
<feature type="compositionally biased region" description="Low complexity" evidence="3">
    <location>
        <begin position="436"/>
        <end position="465"/>
    </location>
</feature>
<dbReference type="SMART" id="SM00369">
    <property type="entry name" value="LRR_TYP"/>
    <property type="match status" value="2"/>
</dbReference>
<feature type="region of interest" description="Disordered" evidence="3">
    <location>
        <begin position="1"/>
        <end position="69"/>
    </location>
</feature>
<dbReference type="InterPro" id="IPR003591">
    <property type="entry name" value="Leu-rich_rpt_typical-subtyp"/>
</dbReference>
<dbReference type="Proteomes" id="UP001342314">
    <property type="component" value="Unassembled WGS sequence"/>
</dbReference>
<keyword evidence="2" id="KW-0677">Repeat</keyword>
<dbReference type="AlphaFoldDB" id="A0AAV5GQG9"/>
<evidence type="ECO:0000313" key="5">
    <source>
        <dbReference type="Proteomes" id="UP001342314"/>
    </source>
</evidence>
<accession>A0AAV5GQG9</accession>
<dbReference type="Gene3D" id="3.80.10.10">
    <property type="entry name" value="Ribonuclease Inhibitor"/>
    <property type="match status" value="1"/>
</dbReference>
<feature type="compositionally biased region" description="Low complexity" evidence="3">
    <location>
        <begin position="339"/>
        <end position="349"/>
    </location>
</feature>